<reference evidence="2" key="1">
    <citation type="submission" date="2022-07" db="EMBL/GenBank/DDBJ databases">
        <authorList>
            <person name="Trinca V."/>
            <person name="Uliana J.V.C."/>
            <person name="Torres T.T."/>
            <person name="Ward R.J."/>
            <person name="Monesi N."/>
        </authorList>
    </citation>
    <scope>NUCLEOTIDE SEQUENCE</scope>
    <source>
        <strain evidence="2">HSMRA1968</strain>
        <tissue evidence="2">Whole embryos</tissue>
    </source>
</reference>
<feature type="chain" id="PRO_5040263811" evidence="1">
    <location>
        <begin position="21"/>
        <end position="72"/>
    </location>
</feature>
<evidence type="ECO:0000313" key="3">
    <source>
        <dbReference type="Proteomes" id="UP001151699"/>
    </source>
</evidence>
<proteinExistence type="predicted"/>
<dbReference type="EMBL" id="WJQU01001674">
    <property type="protein sequence ID" value="KAJ6633805.1"/>
    <property type="molecule type" value="Genomic_DNA"/>
</dbReference>
<keyword evidence="3" id="KW-1185">Reference proteome</keyword>
<name>A0A9Q0MLF8_9DIPT</name>
<keyword evidence="1" id="KW-0732">Signal</keyword>
<gene>
    <name evidence="2" type="ORF">Bhyg_15813</name>
</gene>
<evidence type="ECO:0000256" key="1">
    <source>
        <dbReference type="SAM" id="SignalP"/>
    </source>
</evidence>
<feature type="signal peptide" evidence="1">
    <location>
        <begin position="1"/>
        <end position="20"/>
    </location>
</feature>
<protein>
    <submittedName>
        <fullName evidence="2">Uncharacterized protein</fullName>
    </submittedName>
</protein>
<organism evidence="2 3">
    <name type="scientific">Pseudolycoriella hygida</name>
    <dbReference type="NCBI Taxonomy" id="35572"/>
    <lineage>
        <taxon>Eukaryota</taxon>
        <taxon>Metazoa</taxon>
        <taxon>Ecdysozoa</taxon>
        <taxon>Arthropoda</taxon>
        <taxon>Hexapoda</taxon>
        <taxon>Insecta</taxon>
        <taxon>Pterygota</taxon>
        <taxon>Neoptera</taxon>
        <taxon>Endopterygota</taxon>
        <taxon>Diptera</taxon>
        <taxon>Nematocera</taxon>
        <taxon>Sciaroidea</taxon>
        <taxon>Sciaridae</taxon>
        <taxon>Pseudolycoriella</taxon>
    </lineage>
</organism>
<dbReference type="AlphaFoldDB" id="A0A9Q0MLF8"/>
<sequence length="72" mass="8198">MGIQLAKTMILLNLFSCCIAILEWSEEKGSARKEVGFLKKRVATNTAFKVTESPEKFVHMLEGIRISDFDFE</sequence>
<comment type="caution">
    <text evidence="2">The sequence shown here is derived from an EMBL/GenBank/DDBJ whole genome shotgun (WGS) entry which is preliminary data.</text>
</comment>
<evidence type="ECO:0000313" key="2">
    <source>
        <dbReference type="EMBL" id="KAJ6633805.1"/>
    </source>
</evidence>
<accession>A0A9Q0MLF8</accession>
<dbReference type="Proteomes" id="UP001151699">
    <property type="component" value="Unassembled WGS sequence"/>
</dbReference>